<name>A0ABX1GKD4_9GAMM</name>
<evidence type="ECO:0000313" key="3">
    <source>
        <dbReference type="Proteomes" id="UP000765845"/>
    </source>
</evidence>
<gene>
    <name evidence="2" type="ORF">HCU74_18620</name>
</gene>
<comment type="caution">
    <text evidence="2">The sequence shown here is derived from an EMBL/GenBank/DDBJ whole genome shotgun (WGS) entry which is preliminary data.</text>
</comment>
<dbReference type="InterPro" id="IPR007831">
    <property type="entry name" value="T2SS_GspE_N"/>
</dbReference>
<dbReference type="InterPro" id="IPR037257">
    <property type="entry name" value="T2SS_E_N_sf"/>
</dbReference>
<feature type="domain" description="Type II secretion system protein GspE N-terminal" evidence="1">
    <location>
        <begin position="62"/>
        <end position="140"/>
    </location>
</feature>
<protein>
    <recommendedName>
        <fullName evidence="1">Type II secretion system protein GspE N-terminal domain-containing protein</fullName>
    </recommendedName>
</protein>
<reference evidence="2 3" key="1">
    <citation type="submission" date="2020-04" db="EMBL/GenBank/DDBJ databases">
        <authorList>
            <person name="Yoon J."/>
        </authorList>
    </citation>
    <scope>NUCLEOTIDE SEQUENCE [LARGE SCALE GENOMIC DNA]</scope>
    <source>
        <strain evidence="2 3">KMU-166</strain>
    </source>
</reference>
<accession>A0ABX1GKD4</accession>
<dbReference type="RefSeq" id="WP_168451947.1">
    <property type="nucleotide sequence ID" value="NZ_JAAWWK010000008.1"/>
</dbReference>
<dbReference type="EMBL" id="JAAWWK010000008">
    <property type="protein sequence ID" value="NKI19425.1"/>
    <property type="molecule type" value="Genomic_DNA"/>
</dbReference>
<dbReference type="Proteomes" id="UP000765845">
    <property type="component" value="Unassembled WGS sequence"/>
</dbReference>
<evidence type="ECO:0000313" key="2">
    <source>
        <dbReference type="EMBL" id="NKI19425.1"/>
    </source>
</evidence>
<organism evidence="2 3">
    <name type="scientific">Spongiibacter thalassae</name>
    <dbReference type="NCBI Taxonomy" id="2721624"/>
    <lineage>
        <taxon>Bacteria</taxon>
        <taxon>Pseudomonadati</taxon>
        <taxon>Pseudomonadota</taxon>
        <taxon>Gammaproteobacteria</taxon>
        <taxon>Cellvibrionales</taxon>
        <taxon>Spongiibacteraceae</taxon>
        <taxon>Spongiibacter</taxon>
    </lineage>
</organism>
<evidence type="ECO:0000259" key="1">
    <source>
        <dbReference type="Pfam" id="PF05157"/>
    </source>
</evidence>
<dbReference type="Pfam" id="PF05157">
    <property type="entry name" value="MshEN"/>
    <property type="match status" value="1"/>
</dbReference>
<keyword evidence="3" id="KW-1185">Reference proteome</keyword>
<proteinExistence type="predicted"/>
<sequence>MSVEKSLIMKMNREGVITSQKAVSLMREFARRDDGYGGNEDTIMSELMISERELTEFKAAYYGIEIFNQQTVNVDVFQLQRADSGFYRRFGCAPVAVKDGVTHVMVVDYNNSVAEGLKGKYGRHIAYQVSARQLQQYLDRGLGGQRLGASSSGGFSAGLVKGRATQADDVLS</sequence>
<dbReference type="SUPFAM" id="SSF160246">
    <property type="entry name" value="EspE N-terminal domain-like"/>
    <property type="match status" value="1"/>
</dbReference>